<evidence type="ECO:0000259" key="3">
    <source>
        <dbReference type="Pfam" id="PF11887"/>
    </source>
</evidence>
<dbReference type="GO" id="GO:0005576">
    <property type="term" value="C:extracellular region"/>
    <property type="evidence" value="ECO:0007669"/>
    <property type="project" value="TreeGrafter"/>
</dbReference>
<feature type="signal peptide" evidence="1">
    <location>
        <begin position="1"/>
        <end position="16"/>
    </location>
</feature>
<dbReference type="Pfam" id="PF11887">
    <property type="entry name" value="Mce4_CUP1"/>
    <property type="match status" value="1"/>
</dbReference>
<proteinExistence type="predicted"/>
<feature type="domain" description="Mce/MlaD" evidence="2">
    <location>
        <begin position="32"/>
        <end position="102"/>
    </location>
</feature>
<evidence type="ECO:0000313" key="4">
    <source>
        <dbReference type="EMBL" id="NEA24591.1"/>
    </source>
</evidence>
<dbReference type="Pfam" id="PF02470">
    <property type="entry name" value="MlaD"/>
    <property type="match status" value="1"/>
</dbReference>
<dbReference type="PANTHER" id="PTHR33371">
    <property type="entry name" value="INTERMEMBRANE PHOSPHOLIPID TRANSPORT SYSTEM BINDING PROTEIN MLAD-RELATED"/>
    <property type="match status" value="1"/>
</dbReference>
<reference evidence="4 5" key="1">
    <citation type="submission" date="2020-01" db="EMBL/GenBank/DDBJ databases">
        <title>Insect and environment-associated Actinomycetes.</title>
        <authorList>
            <person name="Currrie C."/>
            <person name="Chevrette M."/>
            <person name="Carlson C."/>
            <person name="Stubbendieck R."/>
            <person name="Wendt-Pienkowski E."/>
        </authorList>
    </citation>
    <scope>NUCLEOTIDE SEQUENCE [LARGE SCALE GENOMIC DNA]</scope>
    <source>
        <strain evidence="4 5">SID10258</strain>
    </source>
</reference>
<organism evidence="4 5">
    <name type="scientific">Actinomadura bangladeshensis</name>
    <dbReference type="NCBI Taxonomy" id="453573"/>
    <lineage>
        <taxon>Bacteria</taxon>
        <taxon>Bacillati</taxon>
        <taxon>Actinomycetota</taxon>
        <taxon>Actinomycetes</taxon>
        <taxon>Streptosporangiales</taxon>
        <taxon>Thermomonosporaceae</taxon>
        <taxon>Actinomadura</taxon>
    </lineage>
</organism>
<protein>
    <submittedName>
        <fullName evidence="4">MCE family protein</fullName>
    </submittedName>
</protein>
<evidence type="ECO:0000259" key="2">
    <source>
        <dbReference type="Pfam" id="PF02470"/>
    </source>
</evidence>
<feature type="chain" id="PRO_5026901766" evidence="1">
    <location>
        <begin position="17"/>
        <end position="334"/>
    </location>
</feature>
<comment type="caution">
    <text evidence="4">The sequence shown here is derived from an EMBL/GenBank/DDBJ whole genome shotgun (WGS) entry which is preliminary data.</text>
</comment>
<dbReference type="InterPro" id="IPR005693">
    <property type="entry name" value="Mce"/>
</dbReference>
<evidence type="ECO:0000313" key="5">
    <source>
        <dbReference type="Proteomes" id="UP000475532"/>
    </source>
</evidence>
<gene>
    <name evidence="4" type="ORF">G3I70_19155</name>
</gene>
<sequence>MRAFLTCVLVSVLVVAAGGCSLRTIGAPRGDVTLNATFDDVQSLVIGHSVQVADIRVGTVTGIALDGYRARVTMSLRKRVPTGTTATIAKSSLLGENYVRLELPAGARLDTGPFLASGATIANTSVQPDLEQISEKVGPLLAALGGQDIATISAESATALDGKGHRLNTLIARAADVGDQYAAASADLGRALDSLGRLGRSLSKGSEEIDRLPGNVELATRRLQDDRDNLKRTIQALLKLATSVNAKVQQRHAERLGVLLKRADELLAAALRGREELKALAGTVLNFLNGPSVSSSGQALLFLWIKGFLPHPNAAAAGGSGKRTNLRGLLGPRP</sequence>
<dbReference type="PANTHER" id="PTHR33371:SF15">
    <property type="entry name" value="LIPOPROTEIN LPRN"/>
    <property type="match status" value="1"/>
</dbReference>
<dbReference type="InterPro" id="IPR024516">
    <property type="entry name" value="Mce_C"/>
</dbReference>
<dbReference type="InterPro" id="IPR052336">
    <property type="entry name" value="MlaD_Phospholipid_Transporter"/>
</dbReference>
<dbReference type="AlphaFoldDB" id="A0A6L9QGH5"/>
<dbReference type="RefSeq" id="WP_163057799.1">
    <property type="nucleotide sequence ID" value="NZ_JAAGLI010000497.1"/>
</dbReference>
<accession>A0A6L9QGH5</accession>
<feature type="domain" description="Mammalian cell entry C-terminal" evidence="3">
    <location>
        <begin position="115"/>
        <end position="269"/>
    </location>
</feature>
<dbReference type="InterPro" id="IPR003399">
    <property type="entry name" value="Mce/MlaD"/>
</dbReference>
<dbReference type="PROSITE" id="PS51257">
    <property type="entry name" value="PROKAR_LIPOPROTEIN"/>
    <property type="match status" value="1"/>
</dbReference>
<evidence type="ECO:0000256" key="1">
    <source>
        <dbReference type="SAM" id="SignalP"/>
    </source>
</evidence>
<dbReference type="NCBIfam" id="TIGR00996">
    <property type="entry name" value="Mtu_fam_mce"/>
    <property type="match status" value="1"/>
</dbReference>
<keyword evidence="1" id="KW-0732">Signal</keyword>
<dbReference type="Proteomes" id="UP000475532">
    <property type="component" value="Unassembled WGS sequence"/>
</dbReference>
<dbReference type="EMBL" id="JAAGLI010000497">
    <property type="protein sequence ID" value="NEA24591.1"/>
    <property type="molecule type" value="Genomic_DNA"/>
</dbReference>
<name>A0A6L9QGH5_9ACTN</name>